<name>A0AB34GDH7_ESCRO</name>
<feature type="region of interest" description="Disordered" evidence="1">
    <location>
        <begin position="270"/>
        <end position="320"/>
    </location>
</feature>
<evidence type="ECO:0000256" key="1">
    <source>
        <dbReference type="SAM" id="MobiDB-lite"/>
    </source>
</evidence>
<gene>
    <name evidence="2" type="ORF">J1605_015078</name>
</gene>
<proteinExistence type="predicted"/>
<dbReference type="EMBL" id="JAIQCJ010002324">
    <property type="protein sequence ID" value="KAJ8776901.1"/>
    <property type="molecule type" value="Genomic_DNA"/>
</dbReference>
<dbReference type="Proteomes" id="UP001159641">
    <property type="component" value="Unassembled WGS sequence"/>
</dbReference>
<comment type="caution">
    <text evidence="2">The sequence shown here is derived from an EMBL/GenBank/DDBJ whole genome shotgun (WGS) entry which is preliminary data.</text>
</comment>
<evidence type="ECO:0000313" key="3">
    <source>
        <dbReference type="Proteomes" id="UP001159641"/>
    </source>
</evidence>
<organism evidence="2 3">
    <name type="scientific">Eschrichtius robustus</name>
    <name type="common">California gray whale</name>
    <name type="synonym">Eschrichtius gibbosus</name>
    <dbReference type="NCBI Taxonomy" id="9764"/>
    <lineage>
        <taxon>Eukaryota</taxon>
        <taxon>Metazoa</taxon>
        <taxon>Chordata</taxon>
        <taxon>Craniata</taxon>
        <taxon>Vertebrata</taxon>
        <taxon>Euteleostomi</taxon>
        <taxon>Mammalia</taxon>
        <taxon>Eutheria</taxon>
        <taxon>Laurasiatheria</taxon>
        <taxon>Artiodactyla</taxon>
        <taxon>Whippomorpha</taxon>
        <taxon>Cetacea</taxon>
        <taxon>Mysticeti</taxon>
        <taxon>Eschrichtiidae</taxon>
        <taxon>Eschrichtius</taxon>
    </lineage>
</organism>
<accession>A0AB34GDH7</accession>
<feature type="region of interest" description="Disordered" evidence="1">
    <location>
        <begin position="164"/>
        <end position="255"/>
    </location>
</feature>
<sequence length="433" mass="46888">MGELIPRDATGKGEFAARGGGGYSVDLGIELEGPGECYTELIFCYSIPGEQMDPTGSQLESDFSQQDTPCLIIEDSQPESQVLDDDSGSRFSMLSRHLPNLQTHKENPVLDVVSNNEQTAGEEQGDSNSGFNEHLKENKAAESMDSSHLDTCGSISQVIEQLPQPNRTSSVLGMSVESAPPVGEEKEEEVEEKEKEEKEGDISDDTTHSFGAEDPASSQLGFGILELSQSQDVEEQTVPREADKGPLQSVTTNSAYTRLSDVDANIAIKHEEQSNEGIPMAAQPSKDIPVAAQPSKDVPVVEEQNSPPARSEDMPAGPKGSLAAVETKEQMSVQELLEGGMQIQKSPEPEVLSTQEDLFDQSNKTGTKRIPQTLLLLPLMPSDLPPLSFLAVPQSKKGEKVSSLDLSVDLRLEEGQHFFCLVKCTVPLHVRTL</sequence>
<protein>
    <submittedName>
        <fullName evidence="2">Uncharacterized protein</fullName>
    </submittedName>
</protein>
<reference evidence="2 3" key="1">
    <citation type="submission" date="2022-11" db="EMBL/GenBank/DDBJ databases">
        <title>Whole genome sequence of Eschrichtius robustus ER-17-0199.</title>
        <authorList>
            <person name="Bruniche-Olsen A."/>
            <person name="Black A.N."/>
            <person name="Fields C.J."/>
            <person name="Walden K."/>
            <person name="Dewoody J.A."/>
        </authorList>
    </citation>
    <scope>NUCLEOTIDE SEQUENCE [LARGE SCALE GENOMIC DNA]</scope>
    <source>
        <strain evidence="2">ER-17-0199</strain>
        <tissue evidence="2">Blubber</tissue>
    </source>
</reference>
<keyword evidence="3" id="KW-1185">Reference proteome</keyword>
<dbReference type="AlphaFoldDB" id="A0AB34GDH7"/>
<feature type="compositionally biased region" description="Basic and acidic residues" evidence="1">
    <location>
        <begin position="192"/>
        <end position="207"/>
    </location>
</feature>
<evidence type="ECO:0000313" key="2">
    <source>
        <dbReference type="EMBL" id="KAJ8776901.1"/>
    </source>
</evidence>